<keyword evidence="4 6" id="KW-1133">Transmembrane helix</keyword>
<feature type="transmembrane region" description="Helical" evidence="6">
    <location>
        <begin position="152"/>
        <end position="174"/>
    </location>
</feature>
<dbReference type="Proteomes" id="UP001612915">
    <property type="component" value="Unassembled WGS sequence"/>
</dbReference>
<gene>
    <name evidence="7" type="ORF">ACIB24_21185</name>
</gene>
<dbReference type="PANTHER" id="PTHR30250:SF11">
    <property type="entry name" value="O-ANTIGEN TRANSPORTER-RELATED"/>
    <property type="match status" value="1"/>
</dbReference>
<dbReference type="Pfam" id="PF01943">
    <property type="entry name" value="Polysacc_synt"/>
    <property type="match status" value="1"/>
</dbReference>
<feature type="transmembrane region" description="Helical" evidence="6">
    <location>
        <begin position="186"/>
        <end position="205"/>
    </location>
</feature>
<evidence type="ECO:0000313" key="7">
    <source>
        <dbReference type="EMBL" id="MFI7589589.1"/>
    </source>
</evidence>
<evidence type="ECO:0000256" key="2">
    <source>
        <dbReference type="ARBA" id="ARBA00022475"/>
    </source>
</evidence>
<comment type="subcellular location">
    <subcellularLocation>
        <location evidence="1">Cell membrane</location>
        <topology evidence="1">Multi-pass membrane protein</topology>
    </subcellularLocation>
</comment>
<comment type="caution">
    <text evidence="7">The sequence shown here is derived from an EMBL/GenBank/DDBJ whole genome shotgun (WGS) entry which is preliminary data.</text>
</comment>
<feature type="transmembrane region" description="Helical" evidence="6">
    <location>
        <begin position="121"/>
        <end position="146"/>
    </location>
</feature>
<evidence type="ECO:0000256" key="5">
    <source>
        <dbReference type="ARBA" id="ARBA00023136"/>
    </source>
</evidence>
<dbReference type="RefSeq" id="WP_398284193.1">
    <property type="nucleotide sequence ID" value="NZ_JBITLV010000008.1"/>
</dbReference>
<proteinExistence type="predicted"/>
<name>A0ABW8AT66_9ACTN</name>
<feature type="transmembrane region" description="Helical" evidence="6">
    <location>
        <begin position="96"/>
        <end position="114"/>
    </location>
</feature>
<protein>
    <submittedName>
        <fullName evidence="7">Oligosaccharide flippase family protein</fullName>
    </submittedName>
</protein>
<keyword evidence="5 6" id="KW-0472">Membrane</keyword>
<evidence type="ECO:0000256" key="6">
    <source>
        <dbReference type="SAM" id="Phobius"/>
    </source>
</evidence>
<evidence type="ECO:0000256" key="4">
    <source>
        <dbReference type="ARBA" id="ARBA00022989"/>
    </source>
</evidence>
<evidence type="ECO:0000256" key="3">
    <source>
        <dbReference type="ARBA" id="ARBA00022692"/>
    </source>
</evidence>
<dbReference type="InterPro" id="IPR050833">
    <property type="entry name" value="Poly_Biosynth_Transport"/>
</dbReference>
<feature type="transmembrane region" description="Helical" evidence="6">
    <location>
        <begin position="292"/>
        <end position="310"/>
    </location>
</feature>
<evidence type="ECO:0000256" key="1">
    <source>
        <dbReference type="ARBA" id="ARBA00004651"/>
    </source>
</evidence>
<evidence type="ECO:0000313" key="8">
    <source>
        <dbReference type="Proteomes" id="UP001612915"/>
    </source>
</evidence>
<dbReference type="PANTHER" id="PTHR30250">
    <property type="entry name" value="PST FAMILY PREDICTED COLANIC ACID TRANSPORTER"/>
    <property type="match status" value="1"/>
</dbReference>
<sequence length="391" mass="40827">MNRLIYLSTVAVQALVSLVLLPVLTHNLPKEQFGTITLVATSQQLATMALGLGTPQLISRFQVLSRSVAHGFGTCMALLTIAGLGLVALLHDPESVIVPLATGNAIIALSLSRLRAQDRALPWAALSIGAGPVAQCTGAALVVLGAGLSGYLGAWLGVVLAVTLLSLVWADRAWFVRPTGAALRHLVRLGGPLSLSAVALVAFTSGDRIVVAQVINHEAAGQYQAFYTLGNLSSFATTALFSYWMPRLLMGRSPARFRLEIAVLALGGAIASVVASFVLLPGSYHPAEHWPIAVIAALSAIPYGLTLEFECRYVRALATARFGSITTVGALLSIAATALVARTTGDLQLVALMTPVTYLILAAVLHLAARGLPVEPPADPTESLAEELIPA</sequence>
<accession>A0ABW8AT66</accession>
<feature type="transmembrane region" description="Helical" evidence="6">
    <location>
        <begin position="322"/>
        <end position="341"/>
    </location>
</feature>
<feature type="transmembrane region" description="Helical" evidence="6">
    <location>
        <begin position="347"/>
        <end position="368"/>
    </location>
</feature>
<reference evidence="7 8" key="1">
    <citation type="submission" date="2024-10" db="EMBL/GenBank/DDBJ databases">
        <title>The Natural Products Discovery Center: Release of the First 8490 Sequenced Strains for Exploring Actinobacteria Biosynthetic Diversity.</title>
        <authorList>
            <person name="Kalkreuter E."/>
            <person name="Kautsar S.A."/>
            <person name="Yang D."/>
            <person name="Bader C.D."/>
            <person name="Teijaro C.N."/>
            <person name="Fluegel L."/>
            <person name="Davis C.M."/>
            <person name="Simpson J.R."/>
            <person name="Lauterbach L."/>
            <person name="Steele A.D."/>
            <person name="Gui C."/>
            <person name="Meng S."/>
            <person name="Li G."/>
            <person name="Viehrig K."/>
            <person name="Ye F."/>
            <person name="Su P."/>
            <person name="Kiefer A.F."/>
            <person name="Nichols A."/>
            <person name="Cepeda A.J."/>
            <person name="Yan W."/>
            <person name="Fan B."/>
            <person name="Jiang Y."/>
            <person name="Adhikari A."/>
            <person name="Zheng C.-J."/>
            <person name="Schuster L."/>
            <person name="Cowan T.M."/>
            <person name="Smanski M.J."/>
            <person name="Chevrette M.G."/>
            <person name="De Carvalho L.P.S."/>
            <person name="Shen B."/>
        </authorList>
    </citation>
    <scope>NUCLEOTIDE SEQUENCE [LARGE SCALE GENOMIC DNA]</scope>
    <source>
        <strain evidence="7 8">NPDC049639</strain>
    </source>
</reference>
<dbReference type="InterPro" id="IPR002797">
    <property type="entry name" value="Polysacc_synth"/>
</dbReference>
<feature type="transmembrane region" description="Helical" evidence="6">
    <location>
        <begin position="67"/>
        <end position="90"/>
    </location>
</feature>
<feature type="transmembrane region" description="Helical" evidence="6">
    <location>
        <begin position="225"/>
        <end position="245"/>
    </location>
</feature>
<dbReference type="EMBL" id="JBITLV010000008">
    <property type="protein sequence ID" value="MFI7589589.1"/>
    <property type="molecule type" value="Genomic_DNA"/>
</dbReference>
<organism evidence="7 8">
    <name type="scientific">Spongisporangium articulatum</name>
    <dbReference type="NCBI Taxonomy" id="3362603"/>
    <lineage>
        <taxon>Bacteria</taxon>
        <taxon>Bacillati</taxon>
        <taxon>Actinomycetota</taxon>
        <taxon>Actinomycetes</taxon>
        <taxon>Kineosporiales</taxon>
        <taxon>Kineosporiaceae</taxon>
        <taxon>Spongisporangium</taxon>
    </lineage>
</organism>
<feature type="transmembrane region" description="Helical" evidence="6">
    <location>
        <begin position="257"/>
        <end position="280"/>
    </location>
</feature>
<keyword evidence="8" id="KW-1185">Reference proteome</keyword>
<keyword evidence="3 6" id="KW-0812">Transmembrane</keyword>
<keyword evidence="2" id="KW-1003">Cell membrane</keyword>